<reference evidence="2" key="1">
    <citation type="journal article" date="2021" name="Nat. Commun.">
        <title>Genetic determinants of endophytism in the Arabidopsis root mycobiome.</title>
        <authorList>
            <person name="Mesny F."/>
            <person name="Miyauchi S."/>
            <person name="Thiergart T."/>
            <person name="Pickel B."/>
            <person name="Atanasova L."/>
            <person name="Karlsson M."/>
            <person name="Huettel B."/>
            <person name="Barry K.W."/>
            <person name="Haridas S."/>
            <person name="Chen C."/>
            <person name="Bauer D."/>
            <person name="Andreopoulos W."/>
            <person name="Pangilinan J."/>
            <person name="LaButti K."/>
            <person name="Riley R."/>
            <person name="Lipzen A."/>
            <person name="Clum A."/>
            <person name="Drula E."/>
            <person name="Henrissat B."/>
            <person name="Kohler A."/>
            <person name="Grigoriev I.V."/>
            <person name="Martin F.M."/>
            <person name="Hacquard S."/>
        </authorList>
    </citation>
    <scope>NUCLEOTIDE SEQUENCE</scope>
    <source>
        <strain evidence="2">MPI-SDFR-AT-0120</strain>
    </source>
</reference>
<dbReference type="PANTHER" id="PTHR33657">
    <property type="entry name" value="DOMAIN PROTEIN, PUTATIVE (AFU_ORTHOLOGUE AFUA_5G00600)-RELATED"/>
    <property type="match status" value="1"/>
</dbReference>
<name>A0A8K0RJV3_9PLEO</name>
<dbReference type="AlphaFoldDB" id="A0A8K0RJV3"/>
<protein>
    <submittedName>
        <fullName evidence="2">Necrosis inducing protein-domain-containing protein</fullName>
    </submittedName>
</protein>
<accession>A0A8K0RJV3</accession>
<organism evidence="2 3">
    <name type="scientific">Paraphoma chrysanthemicola</name>
    <dbReference type="NCBI Taxonomy" id="798071"/>
    <lineage>
        <taxon>Eukaryota</taxon>
        <taxon>Fungi</taxon>
        <taxon>Dikarya</taxon>
        <taxon>Ascomycota</taxon>
        <taxon>Pezizomycotina</taxon>
        <taxon>Dothideomycetes</taxon>
        <taxon>Pleosporomycetidae</taxon>
        <taxon>Pleosporales</taxon>
        <taxon>Pleosporineae</taxon>
        <taxon>Phaeosphaeriaceae</taxon>
        <taxon>Paraphoma</taxon>
    </lineage>
</organism>
<dbReference type="EMBL" id="JAGMVJ010000001">
    <property type="protein sequence ID" value="KAH7094691.1"/>
    <property type="molecule type" value="Genomic_DNA"/>
</dbReference>
<feature type="chain" id="PRO_5035461611" evidence="1">
    <location>
        <begin position="20"/>
        <end position="270"/>
    </location>
</feature>
<dbReference type="PANTHER" id="PTHR33657:SF6">
    <property type="entry name" value="SECRETED PROTEIN"/>
    <property type="match status" value="1"/>
</dbReference>
<dbReference type="Proteomes" id="UP000813461">
    <property type="component" value="Unassembled WGS sequence"/>
</dbReference>
<dbReference type="OrthoDB" id="89086at2759"/>
<gene>
    <name evidence="2" type="ORF">FB567DRAFT_10105</name>
</gene>
<keyword evidence="3" id="KW-1185">Reference proteome</keyword>
<evidence type="ECO:0000313" key="3">
    <source>
        <dbReference type="Proteomes" id="UP000813461"/>
    </source>
</evidence>
<evidence type="ECO:0000313" key="2">
    <source>
        <dbReference type="EMBL" id="KAH7094691.1"/>
    </source>
</evidence>
<keyword evidence="1" id="KW-0732">Signal</keyword>
<feature type="signal peptide" evidence="1">
    <location>
        <begin position="1"/>
        <end position="19"/>
    </location>
</feature>
<sequence>MLLRLCLPTLVALLGVSTAIPSEPPVADPHAPIVKRQRLEALPQRAGPEHINWQPSLDFDRDSCYHVPMIDAAGNVNAGQDQATAHCRQGWMLSNTNVYVRGHCETRNNVKWCIQIYDYYFEADGGQPPVGHRHDIEHIAVVFKNNNFERISVSCHGKWDSRGKNNVIWHDGGSHAKIVYHKDGGGTRCFRYATANDEPPENHAGHWFRGALVDWFQGLNNNQRNILNSHSFEPAGLAIRDSKWWCSITAVIPELRNSGDCQKCQWKGGC</sequence>
<dbReference type="Pfam" id="PF05630">
    <property type="entry name" value="NPP1"/>
    <property type="match status" value="1"/>
</dbReference>
<dbReference type="InterPro" id="IPR008701">
    <property type="entry name" value="NPP1"/>
</dbReference>
<evidence type="ECO:0000256" key="1">
    <source>
        <dbReference type="SAM" id="SignalP"/>
    </source>
</evidence>
<comment type="caution">
    <text evidence="2">The sequence shown here is derived from an EMBL/GenBank/DDBJ whole genome shotgun (WGS) entry which is preliminary data.</text>
</comment>
<proteinExistence type="predicted"/>